<feature type="signal peptide" evidence="2">
    <location>
        <begin position="1"/>
        <end position="37"/>
    </location>
</feature>
<evidence type="ECO:0000313" key="3">
    <source>
        <dbReference type="EMBL" id="WTW59600.1"/>
    </source>
</evidence>
<keyword evidence="2" id="KW-0732">Signal</keyword>
<protein>
    <recommendedName>
        <fullName evidence="4">LPXTG cell wall anchor domain-containing protein</fullName>
    </recommendedName>
</protein>
<evidence type="ECO:0000256" key="2">
    <source>
        <dbReference type="SAM" id="SignalP"/>
    </source>
</evidence>
<organism evidence="3">
    <name type="scientific">Streptomyces sp. NBC_00003</name>
    <dbReference type="NCBI Taxonomy" id="2903608"/>
    <lineage>
        <taxon>Bacteria</taxon>
        <taxon>Bacillati</taxon>
        <taxon>Actinomycetota</taxon>
        <taxon>Actinomycetes</taxon>
        <taxon>Kitasatosporales</taxon>
        <taxon>Streptomycetaceae</taxon>
        <taxon>Streptomyces</taxon>
    </lineage>
</organism>
<evidence type="ECO:0008006" key="4">
    <source>
        <dbReference type="Google" id="ProtNLM"/>
    </source>
</evidence>
<accession>A0AAU2UXJ0</accession>
<reference evidence="3" key="1">
    <citation type="submission" date="2022-10" db="EMBL/GenBank/DDBJ databases">
        <title>The complete genomes of actinobacterial strains from the NBC collection.</title>
        <authorList>
            <person name="Joergensen T.S."/>
            <person name="Alvarez Arevalo M."/>
            <person name="Sterndorff E.B."/>
            <person name="Faurdal D."/>
            <person name="Vuksanovic O."/>
            <person name="Mourched A.-S."/>
            <person name="Charusanti P."/>
            <person name="Shaw S."/>
            <person name="Blin K."/>
            <person name="Weber T."/>
        </authorList>
    </citation>
    <scope>NUCLEOTIDE SEQUENCE</scope>
    <source>
        <strain evidence="3">NBC_00003</strain>
    </source>
</reference>
<keyword evidence="1" id="KW-1133">Transmembrane helix</keyword>
<gene>
    <name evidence="3" type="ORF">OG549_02440</name>
</gene>
<evidence type="ECO:0000256" key="1">
    <source>
        <dbReference type="SAM" id="Phobius"/>
    </source>
</evidence>
<keyword evidence="1" id="KW-0812">Transmembrane</keyword>
<feature type="chain" id="PRO_5043581168" description="LPXTG cell wall anchor domain-containing protein" evidence="2">
    <location>
        <begin position="38"/>
        <end position="199"/>
    </location>
</feature>
<dbReference type="EMBL" id="CP108318">
    <property type="protein sequence ID" value="WTW59600.1"/>
    <property type="molecule type" value="Genomic_DNA"/>
</dbReference>
<feature type="transmembrane region" description="Helical" evidence="1">
    <location>
        <begin position="171"/>
        <end position="188"/>
    </location>
</feature>
<proteinExistence type="predicted"/>
<sequence>MPAPALRAFTSPRTRVAAVAALTLAGTVLAGTPAAFAAPGDNGDVKIHAMGTLFTDQSNNPKVCGFYLDGFNFDTIQSVTWNISPQPARAGGATLNGALQLMGGTGHTLPLTLPDGQYKLVWNITGGSGAAKQKVFKVDCTPASASTGGTPRGGVPAGGGGLAETPGIPQAGAAAGLGLVSIAGVLYVRRLRRRPHGPA</sequence>
<name>A0AAU2UXJ0_9ACTN</name>
<dbReference type="AlphaFoldDB" id="A0AAU2UXJ0"/>
<keyword evidence="1" id="KW-0472">Membrane</keyword>